<dbReference type="GO" id="GO:0006120">
    <property type="term" value="P:mitochondrial electron transport, NADH to ubiquinone"/>
    <property type="evidence" value="ECO:0007669"/>
    <property type="project" value="TreeGrafter"/>
</dbReference>
<dbReference type="Proteomes" id="UP000594260">
    <property type="component" value="Unplaced"/>
</dbReference>
<feature type="region of interest" description="Disordered" evidence="15">
    <location>
        <begin position="33"/>
        <end position="52"/>
    </location>
</feature>
<keyword evidence="8" id="KW-0999">Mitochondrion inner membrane</keyword>
<keyword evidence="6" id="KW-0813">Transport</keyword>
<dbReference type="PANTHER" id="PTHR12485">
    <property type="entry name" value="NADH-UBIQUINONE OXIDOREDUCTASE SUBUNIT B"/>
    <property type="match status" value="1"/>
</dbReference>
<keyword evidence="10" id="KW-0007">Acetylation</keyword>
<dbReference type="GO" id="GO:0005743">
    <property type="term" value="C:mitochondrial inner membrane"/>
    <property type="evidence" value="ECO:0007669"/>
    <property type="project" value="UniProtKB-SubCell"/>
</dbReference>
<evidence type="ECO:0000256" key="4">
    <source>
        <dbReference type="ARBA" id="ARBA00011533"/>
    </source>
</evidence>
<keyword evidence="11" id="KW-0496">Mitochondrion</keyword>
<evidence type="ECO:0000256" key="15">
    <source>
        <dbReference type="SAM" id="MobiDB-lite"/>
    </source>
</evidence>
<evidence type="ECO:0000256" key="5">
    <source>
        <dbReference type="ARBA" id="ARBA00016383"/>
    </source>
</evidence>
<dbReference type="RefSeq" id="XP_022649852.1">
    <property type="nucleotide sequence ID" value="XM_022794117.1"/>
</dbReference>
<organism evidence="16 17">
    <name type="scientific">Varroa destructor</name>
    <name type="common">Honeybee mite</name>
    <dbReference type="NCBI Taxonomy" id="109461"/>
    <lineage>
        <taxon>Eukaryota</taxon>
        <taxon>Metazoa</taxon>
        <taxon>Ecdysozoa</taxon>
        <taxon>Arthropoda</taxon>
        <taxon>Chelicerata</taxon>
        <taxon>Arachnida</taxon>
        <taxon>Acari</taxon>
        <taxon>Parasitiformes</taxon>
        <taxon>Mesostigmata</taxon>
        <taxon>Gamasina</taxon>
        <taxon>Dermanyssoidea</taxon>
        <taxon>Varroidae</taxon>
        <taxon>Varroa</taxon>
    </lineage>
</organism>
<evidence type="ECO:0000256" key="7">
    <source>
        <dbReference type="ARBA" id="ARBA00022660"/>
    </source>
</evidence>
<proteinExistence type="inferred from homology"/>
<evidence type="ECO:0000256" key="10">
    <source>
        <dbReference type="ARBA" id="ARBA00022990"/>
    </source>
</evidence>
<accession>A0A7M7JCH8</accession>
<dbReference type="GeneID" id="111245582"/>
<dbReference type="InParanoid" id="A0A7M7JCH8"/>
<evidence type="ECO:0000313" key="16">
    <source>
        <dbReference type="EnsemblMetazoa" id="XP_022649852"/>
    </source>
</evidence>
<evidence type="ECO:0000256" key="2">
    <source>
        <dbReference type="ARBA" id="ARBA00004443"/>
    </source>
</evidence>
<keyword evidence="7" id="KW-0679">Respiratory chain</keyword>
<evidence type="ECO:0000256" key="6">
    <source>
        <dbReference type="ARBA" id="ARBA00022448"/>
    </source>
</evidence>
<evidence type="ECO:0000256" key="8">
    <source>
        <dbReference type="ARBA" id="ARBA00022792"/>
    </source>
</evidence>
<keyword evidence="9" id="KW-0249">Electron transport</keyword>
<evidence type="ECO:0000256" key="12">
    <source>
        <dbReference type="ARBA" id="ARBA00023136"/>
    </source>
</evidence>
<comment type="function">
    <text evidence="1">Accessory subunit of the mitochondrial membrane respiratory chain NADH dehydrogenase (Complex I), that is believed not to be involved in catalysis. Complex I functions in the transfer of electrons from NADH to the respiratory chain. The immediate electron acceptor for the enzyme is believed to be ubiquinone.</text>
</comment>
<evidence type="ECO:0000256" key="14">
    <source>
        <dbReference type="ARBA" id="ARBA00033401"/>
    </source>
</evidence>
<name>A0A7M7JCH8_VARDE</name>
<dbReference type="FunCoup" id="A0A7M7JCH8">
    <property type="interactions" value="594"/>
</dbReference>
<evidence type="ECO:0000256" key="11">
    <source>
        <dbReference type="ARBA" id="ARBA00023128"/>
    </source>
</evidence>
<sequence>MTKVTPRDVSFLVMKWRHFLLGRENVNALRFKMDQQTRDPEPPALPSGPSHRLANNYYYSRDARRKVEPPVEIKPGLKSLKKFPLEGVPRLP</sequence>
<dbReference type="InterPro" id="IPR009947">
    <property type="entry name" value="NDUA7"/>
</dbReference>
<dbReference type="AlphaFoldDB" id="A0A7M7JCH8"/>
<comment type="similarity">
    <text evidence="3">Belongs to the complex I NDUFA7 subunit family.</text>
</comment>
<protein>
    <recommendedName>
        <fullName evidence="5">NADH dehydrogenase [ubiquinone] 1 alpha subcomplex subunit 7</fullName>
    </recommendedName>
    <alternativeName>
        <fullName evidence="14">Complex I-B14.5a</fullName>
    </alternativeName>
    <alternativeName>
        <fullName evidence="13">NADH-ubiquinone oxidoreductase subunit B14.5a</fullName>
    </alternativeName>
</protein>
<dbReference type="Pfam" id="PF07347">
    <property type="entry name" value="CI-B14_5a"/>
    <property type="match status" value="1"/>
</dbReference>
<dbReference type="PANTHER" id="PTHR12485:SF1">
    <property type="entry name" value="NADH DEHYDROGENASE [UBIQUINONE] 1 ALPHA SUBCOMPLEX SUBUNIT 7"/>
    <property type="match status" value="1"/>
</dbReference>
<comment type="subcellular location">
    <subcellularLocation>
        <location evidence="2">Mitochondrion inner membrane</location>
        <topology evidence="2">Peripheral membrane protein</topology>
        <orientation evidence="2">Matrix side</orientation>
    </subcellularLocation>
</comment>
<comment type="subunit">
    <text evidence="4">Complex I is composed of 45 different subunits.</text>
</comment>
<dbReference type="OrthoDB" id="10063829at2759"/>
<evidence type="ECO:0000256" key="13">
    <source>
        <dbReference type="ARBA" id="ARBA00030360"/>
    </source>
</evidence>
<keyword evidence="12" id="KW-0472">Membrane</keyword>
<evidence type="ECO:0000256" key="3">
    <source>
        <dbReference type="ARBA" id="ARBA00005482"/>
    </source>
</evidence>
<dbReference type="KEGG" id="vde:111245582"/>
<reference evidence="16" key="1">
    <citation type="submission" date="2021-01" db="UniProtKB">
        <authorList>
            <consortium name="EnsemblMetazoa"/>
        </authorList>
    </citation>
    <scope>IDENTIFICATION</scope>
</reference>
<evidence type="ECO:0000313" key="17">
    <source>
        <dbReference type="Proteomes" id="UP000594260"/>
    </source>
</evidence>
<dbReference type="EnsemblMetazoa" id="XM_022794117">
    <property type="protein sequence ID" value="XP_022649852"/>
    <property type="gene ID" value="LOC111245582"/>
</dbReference>
<dbReference type="OMA" id="PYGINRK"/>
<evidence type="ECO:0000256" key="9">
    <source>
        <dbReference type="ARBA" id="ARBA00022982"/>
    </source>
</evidence>
<keyword evidence="17" id="KW-1185">Reference proteome</keyword>
<evidence type="ECO:0000256" key="1">
    <source>
        <dbReference type="ARBA" id="ARBA00003195"/>
    </source>
</evidence>